<dbReference type="SUPFAM" id="SSF46689">
    <property type="entry name" value="Homeodomain-like"/>
    <property type="match status" value="2"/>
</dbReference>
<dbReference type="SUPFAM" id="SSF52172">
    <property type="entry name" value="CheY-like"/>
    <property type="match status" value="1"/>
</dbReference>
<reference evidence="13" key="1">
    <citation type="submission" date="2015-02" db="EMBL/GenBank/DDBJ databases">
        <title>A novel member of the family Ruminococcaceae isolated from human feces.</title>
        <authorList>
            <person name="Shkoporov A.N."/>
            <person name="Chaplin A.V."/>
            <person name="Motuzova O.V."/>
            <person name="Kafarskaia L.I."/>
            <person name="Khokhlova E.V."/>
            <person name="Efimov B.A."/>
        </authorList>
    </citation>
    <scope>NUCLEOTIDE SEQUENCE [LARGE SCALE GENOMIC DNA]</scope>
    <source>
        <strain evidence="13">585-1</strain>
    </source>
</reference>
<organism evidence="13 14">
    <name type="scientific">Ruthenibacterium lactatiformans</name>
    <dbReference type="NCBI Taxonomy" id="1550024"/>
    <lineage>
        <taxon>Bacteria</taxon>
        <taxon>Bacillati</taxon>
        <taxon>Bacillota</taxon>
        <taxon>Clostridia</taxon>
        <taxon>Eubacteriales</taxon>
        <taxon>Oscillospiraceae</taxon>
        <taxon>Ruthenibacterium</taxon>
    </lineage>
</organism>
<keyword evidence="7" id="KW-0238">DNA-binding</keyword>
<feature type="modified residue" description="4-aspartylphosphate" evidence="10">
    <location>
        <position position="55"/>
    </location>
</feature>
<keyword evidence="3" id="KW-0963">Cytoplasm</keyword>
<keyword evidence="14" id="KW-1185">Reference proteome</keyword>
<name>A0A0D8IVH9_9FIRM</name>
<evidence type="ECO:0000256" key="3">
    <source>
        <dbReference type="ARBA" id="ARBA00022490"/>
    </source>
</evidence>
<comment type="function">
    <text evidence="9">May play the central regulatory role in sporulation. It may be an element of the effector pathway responsible for the activation of sporulation genes in response to nutritional stress. Spo0A may act in concert with spo0H (a sigma factor) to control the expression of some genes that are critical to the sporulation process.</text>
</comment>
<dbReference type="Gene3D" id="1.10.10.60">
    <property type="entry name" value="Homeodomain-like"/>
    <property type="match status" value="2"/>
</dbReference>
<feature type="domain" description="Response regulatory" evidence="12">
    <location>
        <begin position="3"/>
        <end position="120"/>
    </location>
</feature>
<dbReference type="Proteomes" id="UP000032483">
    <property type="component" value="Unassembled WGS sequence"/>
</dbReference>
<dbReference type="InterPro" id="IPR001789">
    <property type="entry name" value="Sig_transdc_resp-reg_receiver"/>
</dbReference>
<evidence type="ECO:0000259" key="11">
    <source>
        <dbReference type="PROSITE" id="PS01124"/>
    </source>
</evidence>
<dbReference type="PANTHER" id="PTHR42713:SF3">
    <property type="entry name" value="TRANSCRIPTIONAL REGULATORY PROTEIN HPTR"/>
    <property type="match status" value="1"/>
</dbReference>
<comment type="subcellular location">
    <subcellularLocation>
        <location evidence="1">Cytoplasm</location>
    </subcellularLocation>
</comment>
<dbReference type="Gene3D" id="3.40.50.2300">
    <property type="match status" value="1"/>
</dbReference>
<keyword evidence="8" id="KW-0804">Transcription</keyword>
<dbReference type="PRINTS" id="PR00032">
    <property type="entry name" value="HTHARAC"/>
</dbReference>
<dbReference type="InterPro" id="IPR018062">
    <property type="entry name" value="HTH_AraC-typ_CS"/>
</dbReference>
<evidence type="ECO:0000256" key="5">
    <source>
        <dbReference type="ARBA" id="ARBA00023012"/>
    </source>
</evidence>
<dbReference type="SMART" id="SM00342">
    <property type="entry name" value="HTH_ARAC"/>
    <property type="match status" value="1"/>
</dbReference>
<evidence type="ECO:0000256" key="6">
    <source>
        <dbReference type="ARBA" id="ARBA00023015"/>
    </source>
</evidence>
<dbReference type="Pfam" id="PF00072">
    <property type="entry name" value="Response_reg"/>
    <property type="match status" value="1"/>
</dbReference>
<dbReference type="Pfam" id="PF17853">
    <property type="entry name" value="GGDEF_2"/>
    <property type="match status" value="1"/>
</dbReference>
<gene>
    <name evidence="13" type="ORF">TQ39_17685</name>
</gene>
<dbReference type="InterPro" id="IPR051552">
    <property type="entry name" value="HptR"/>
</dbReference>
<evidence type="ECO:0000256" key="1">
    <source>
        <dbReference type="ARBA" id="ARBA00004496"/>
    </source>
</evidence>
<evidence type="ECO:0000256" key="4">
    <source>
        <dbReference type="ARBA" id="ARBA00022553"/>
    </source>
</evidence>
<dbReference type="GO" id="GO:0000160">
    <property type="term" value="P:phosphorelay signal transduction system"/>
    <property type="evidence" value="ECO:0007669"/>
    <property type="project" value="UniProtKB-KW"/>
</dbReference>
<dbReference type="PROSITE" id="PS00041">
    <property type="entry name" value="HTH_ARAC_FAMILY_1"/>
    <property type="match status" value="1"/>
</dbReference>
<keyword evidence="5" id="KW-0902">Two-component regulatory system</keyword>
<feature type="domain" description="HTH araC/xylS-type" evidence="11">
    <location>
        <begin position="434"/>
        <end position="533"/>
    </location>
</feature>
<protein>
    <recommendedName>
        <fullName evidence="2">Stage 0 sporulation protein A homolog</fullName>
    </recommendedName>
</protein>
<dbReference type="CDD" id="cd17536">
    <property type="entry name" value="REC_YesN-like"/>
    <property type="match status" value="1"/>
</dbReference>
<evidence type="ECO:0000313" key="14">
    <source>
        <dbReference type="Proteomes" id="UP000032483"/>
    </source>
</evidence>
<dbReference type="GO" id="GO:0003700">
    <property type="term" value="F:DNA-binding transcription factor activity"/>
    <property type="evidence" value="ECO:0007669"/>
    <property type="project" value="InterPro"/>
</dbReference>
<evidence type="ECO:0000256" key="7">
    <source>
        <dbReference type="ARBA" id="ARBA00023125"/>
    </source>
</evidence>
<evidence type="ECO:0000313" key="13">
    <source>
        <dbReference type="EMBL" id="KJF38494.1"/>
    </source>
</evidence>
<keyword evidence="6" id="KW-0805">Transcription regulation</keyword>
<accession>A0A0D8IVH9</accession>
<evidence type="ECO:0000256" key="2">
    <source>
        <dbReference type="ARBA" id="ARBA00018672"/>
    </source>
</evidence>
<dbReference type="PROSITE" id="PS01124">
    <property type="entry name" value="HTH_ARAC_FAMILY_2"/>
    <property type="match status" value="1"/>
</dbReference>
<comment type="caution">
    <text evidence="13">The sequence shown here is derived from an EMBL/GenBank/DDBJ whole genome shotgun (WGS) entry which is preliminary data.</text>
</comment>
<evidence type="ECO:0000259" key="12">
    <source>
        <dbReference type="PROSITE" id="PS50110"/>
    </source>
</evidence>
<dbReference type="EMBL" id="JXXK01000040">
    <property type="protein sequence ID" value="KJF38494.1"/>
    <property type="molecule type" value="Genomic_DNA"/>
</dbReference>
<evidence type="ECO:0000256" key="9">
    <source>
        <dbReference type="ARBA" id="ARBA00024867"/>
    </source>
</evidence>
<dbReference type="PANTHER" id="PTHR42713">
    <property type="entry name" value="HISTIDINE KINASE-RELATED"/>
    <property type="match status" value="1"/>
</dbReference>
<dbReference type="InterPro" id="IPR011006">
    <property type="entry name" value="CheY-like_superfamily"/>
</dbReference>
<dbReference type="RefSeq" id="WP_009322634.1">
    <property type="nucleotide sequence ID" value="NZ_JBKWPM010000029.1"/>
</dbReference>
<dbReference type="GeneID" id="42858371"/>
<dbReference type="InterPro" id="IPR041522">
    <property type="entry name" value="CdaR_GGDEF"/>
</dbReference>
<dbReference type="AlphaFoldDB" id="A0A0D8IVH9"/>
<dbReference type="PROSITE" id="PS50110">
    <property type="entry name" value="RESPONSE_REGULATORY"/>
    <property type="match status" value="1"/>
</dbReference>
<dbReference type="InterPro" id="IPR020449">
    <property type="entry name" value="Tscrpt_reg_AraC-type_HTH"/>
</dbReference>
<evidence type="ECO:0000256" key="10">
    <source>
        <dbReference type="PROSITE-ProRule" id="PRU00169"/>
    </source>
</evidence>
<proteinExistence type="predicted"/>
<sequence>MLKLMIVDDEAVIRSGIANVVDWGVLDIEVVGEAANGRDALNRSLLLRPDIVITDIKMPIIGGLEFARELLKKRPDTRVVLLTGYSDFEYMQQAIQIGVMDYLLKPVRVDELERLMQRLCTDINAKREEKMRQIATQQVLARNLPVMRGACLRDFLADRITEETFFRDGKELGIPLDGPQYMAVALDIDDWGQRAPVPGSDTLMRYSVLNIAEELLSALGSAAFGYLLAESSLLGVICMEQSTLDDVVEACKQIQFYTQRFFHFTVTAAVGTCADTLKELRASGIRACEALDRKVCTGKNQVILAGDMPEDAGNGTVLLARADEDALKEAVAMNKSLDVQKKLDEIFETYFSSGAYTRKAVRQFGVVLLLPALRALSDDQITLKEAFGQNSHIVDEIECYETLDEIRMFVKNVYSRAMRALEERRGSNYRHTVRDSIEYVQAHYAESIQVSDVAAAVYVTPNYFSKIFKQETGENFTEWLNKFRIEKAKALILQQPGDKVYEIAAKVGFNDYKYFAFIFKKYTGYTPGTFKELNH</sequence>
<dbReference type="GO" id="GO:0005737">
    <property type="term" value="C:cytoplasm"/>
    <property type="evidence" value="ECO:0007669"/>
    <property type="project" value="UniProtKB-SubCell"/>
</dbReference>
<dbReference type="GO" id="GO:0043565">
    <property type="term" value="F:sequence-specific DNA binding"/>
    <property type="evidence" value="ECO:0007669"/>
    <property type="project" value="InterPro"/>
</dbReference>
<dbReference type="InterPro" id="IPR009057">
    <property type="entry name" value="Homeodomain-like_sf"/>
</dbReference>
<keyword evidence="4 10" id="KW-0597">Phosphoprotein</keyword>
<dbReference type="SMART" id="SM00448">
    <property type="entry name" value="REC"/>
    <property type="match status" value="1"/>
</dbReference>
<dbReference type="InterPro" id="IPR018060">
    <property type="entry name" value="HTH_AraC"/>
</dbReference>
<dbReference type="Pfam" id="PF12833">
    <property type="entry name" value="HTH_18"/>
    <property type="match status" value="1"/>
</dbReference>
<evidence type="ECO:0000256" key="8">
    <source>
        <dbReference type="ARBA" id="ARBA00023163"/>
    </source>
</evidence>